<evidence type="ECO:0000256" key="4">
    <source>
        <dbReference type="RuleBase" id="RU003704"/>
    </source>
</evidence>
<dbReference type="GO" id="GO:0005829">
    <property type="term" value="C:cytosol"/>
    <property type="evidence" value="ECO:0007669"/>
    <property type="project" value="TreeGrafter"/>
</dbReference>
<dbReference type="InterPro" id="IPR002173">
    <property type="entry name" value="Carboh/pur_kinase_PfkB_CS"/>
</dbReference>
<dbReference type="Gene3D" id="3.40.1190.20">
    <property type="match status" value="1"/>
</dbReference>
<sequence>MSEATGGAPRIHCLGTLVFDRIFEVDRLPGPDDKVFIQAKRTEAGGPPRNVAMALAGWGDAVSLASAVGDDAVGRMLLDLVAAAGIDGASTRVVEGMTTAETVILVDAHGERSIIIDPVPEAVLAAIGSALAPATGDVVISNLFHARATADALSRARQAGALALVDLEAPEIDRWGWDAALEAARAADIVATNAQVLRAFAEREGIAADHEAAWKLAGIFEPAGGRVCVTLGAGGVLARDGAARLTLPALPITPRNTNGAGDRFLAGLAHALLGGAAFGQALRLASAAAGLHIAGATHGWDDIEQAALELESEGAG</sequence>
<evidence type="ECO:0000313" key="6">
    <source>
        <dbReference type="EMBL" id="MBB3932501.1"/>
    </source>
</evidence>
<dbReference type="GO" id="GO:0006796">
    <property type="term" value="P:phosphate-containing compound metabolic process"/>
    <property type="evidence" value="ECO:0007669"/>
    <property type="project" value="UniProtKB-ARBA"/>
</dbReference>
<evidence type="ECO:0000256" key="3">
    <source>
        <dbReference type="ARBA" id="ARBA00022777"/>
    </source>
</evidence>
<dbReference type="PANTHER" id="PTHR10584:SF157">
    <property type="entry name" value="SULFOFRUCTOSE KINASE"/>
    <property type="match status" value="1"/>
</dbReference>
<proteinExistence type="inferred from homology"/>
<comment type="similarity">
    <text evidence="1 4">Belongs to the carbohydrate kinase PfkB family.</text>
</comment>
<keyword evidence="2 4" id="KW-0808">Transferase</keyword>
<feature type="domain" description="Carbohydrate kinase PfkB" evidence="5">
    <location>
        <begin position="10"/>
        <end position="293"/>
    </location>
</feature>
<gene>
    <name evidence="6" type="ORF">GGR25_003559</name>
</gene>
<reference evidence="6 7" key="1">
    <citation type="submission" date="2020-08" db="EMBL/GenBank/DDBJ databases">
        <title>Genomic Encyclopedia of Type Strains, Phase IV (KMG-IV): sequencing the most valuable type-strain genomes for metagenomic binning, comparative biology and taxonomic classification.</title>
        <authorList>
            <person name="Goeker M."/>
        </authorList>
    </citation>
    <scope>NUCLEOTIDE SEQUENCE [LARGE SCALE GENOMIC DNA]</scope>
    <source>
        <strain evidence="6 7">DSM 25966</strain>
    </source>
</reference>
<comment type="caution">
    <text evidence="6">The sequence shown here is derived from an EMBL/GenBank/DDBJ whole genome shotgun (WGS) entry which is preliminary data.</text>
</comment>
<dbReference type="InterPro" id="IPR002139">
    <property type="entry name" value="Ribo/fructo_kinase"/>
</dbReference>
<dbReference type="RefSeq" id="WP_183400123.1">
    <property type="nucleotide sequence ID" value="NZ_JACIDS010000004.1"/>
</dbReference>
<organism evidence="6 7">
    <name type="scientific">Kaistia hirudinis</name>
    <dbReference type="NCBI Taxonomy" id="1293440"/>
    <lineage>
        <taxon>Bacteria</taxon>
        <taxon>Pseudomonadati</taxon>
        <taxon>Pseudomonadota</taxon>
        <taxon>Alphaproteobacteria</taxon>
        <taxon>Hyphomicrobiales</taxon>
        <taxon>Kaistiaceae</taxon>
        <taxon>Kaistia</taxon>
    </lineage>
</organism>
<dbReference type="InterPro" id="IPR011611">
    <property type="entry name" value="PfkB_dom"/>
</dbReference>
<dbReference type="Proteomes" id="UP000553963">
    <property type="component" value="Unassembled WGS sequence"/>
</dbReference>
<evidence type="ECO:0000256" key="1">
    <source>
        <dbReference type="ARBA" id="ARBA00010688"/>
    </source>
</evidence>
<dbReference type="GO" id="GO:0016301">
    <property type="term" value="F:kinase activity"/>
    <property type="evidence" value="ECO:0007669"/>
    <property type="project" value="UniProtKB-KW"/>
</dbReference>
<keyword evidence="7" id="KW-1185">Reference proteome</keyword>
<protein>
    <submittedName>
        <fullName evidence="6">Sugar/nucleoside kinase (Ribokinase family)</fullName>
    </submittedName>
</protein>
<dbReference type="PROSITE" id="PS00584">
    <property type="entry name" value="PFKB_KINASES_2"/>
    <property type="match status" value="1"/>
</dbReference>
<dbReference type="EMBL" id="JACIDS010000004">
    <property type="protein sequence ID" value="MBB3932501.1"/>
    <property type="molecule type" value="Genomic_DNA"/>
</dbReference>
<dbReference type="PRINTS" id="PR00990">
    <property type="entry name" value="RIBOKINASE"/>
</dbReference>
<accession>A0A840AUM5</accession>
<dbReference type="AlphaFoldDB" id="A0A840AUM5"/>
<dbReference type="Pfam" id="PF00294">
    <property type="entry name" value="PfkB"/>
    <property type="match status" value="1"/>
</dbReference>
<keyword evidence="3 4" id="KW-0418">Kinase</keyword>
<evidence type="ECO:0000259" key="5">
    <source>
        <dbReference type="Pfam" id="PF00294"/>
    </source>
</evidence>
<dbReference type="InterPro" id="IPR029056">
    <property type="entry name" value="Ribokinase-like"/>
</dbReference>
<name>A0A840AUM5_9HYPH</name>
<evidence type="ECO:0000313" key="7">
    <source>
        <dbReference type="Proteomes" id="UP000553963"/>
    </source>
</evidence>
<dbReference type="PANTHER" id="PTHR10584">
    <property type="entry name" value="SUGAR KINASE"/>
    <property type="match status" value="1"/>
</dbReference>
<dbReference type="SUPFAM" id="SSF53613">
    <property type="entry name" value="Ribokinase-like"/>
    <property type="match status" value="1"/>
</dbReference>
<evidence type="ECO:0000256" key="2">
    <source>
        <dbReference type="ARBA" id="ARBA00022679"/>
    </source>
</evidence>